<evidence type="ECO:0000313" key="2">
    <source>
        <dbReference type="Proteomes" id="UP001178507"/>
    </source>
</evidence>
<keyword evidence="2" id="KW-1185">Reference proteome</keyword>
<reference evidence="1" key="1">
    <citation type="submission" date="2023-08" db="EMBL/GenBank/DDBJ databases">
        <authorList>
            <person name="Chen Y."/>
            <person name="Shah S."/>
            <person name="Dougan E. K."/>
            <person name="Thang M."/>
            <person name="Chan C."/>
        </authorList>
    </citation>
    <scope>NUCLEOTIDE SEQUENCE</scope>
</reference>
<dbReference type="EMBL" id="CAUJNA010001435">
    <property type="protein sequence ID" value="CAJ1386908.1"/>
    <property type="molecule type" value="Genomic_DNA"/>
</dbReference>
<accession>A0AA36IFQ4</accession>
<dbReference type="Proteomes" id="UP001178507">
    <property type="component" value="Unassembled WGS sequence"/>
</dbReference>
<comment type="caution">
    <text evidence="1">The sequence shown here is derived from an EMBL/GenBank/DDBJ whole genome shotgun (WGS) entry which is preliminary data.</text>
</comment>
<sequence length="163" mass="18295">MPKSQGILQHTLRALESRAAKAESDAKGKVVFGEAEEDVKDFKPSAQVLKKQERSEEQEVQFREALESEVQSLHADMDARAKYEASCQAAQLRAEAEECGQAAQQAEHRLKSWQHRAQERRQWLAEVVPIAKSSAQILAAGDFIKDCSCPRASTRWLRVCGRC</sequence>
<evidence type="ECO:0000313" key="1">
    <source>
        <dbReference type="EMBL" id="CAJ1386908.1"/>
    </source>
</evidence>
<gene>
    <name evidence="1" type="ORF">EVOR1521_LOCUS13086</name>
</gene>
<organism evidence="1 2">
    <name type="scientific">Effrenium voratum</name>
    <dbReference type="NCBI Taxonomy" id="2562239"/>
    <lineage>
        <taxon>Eukaryota</taxon>
        <taxon>Sar</taxon>
        <taxon>Alveolata</taxon>
        <taxon>Dinophyceae</taxon>
        <taxon>Suessiales</taxon>
        <taxon>Symbiodiniaceae</taxon>
        <taxon>Effrenium</taxon>
    </lineage>
</organism>
<protein>
    <submittedName>
        <fullName evidence="1">Uncharacterized protein</fullName>
    </submittedName>
</protein>
<name>A0AA36IFQ4_9DINO</name>
<proteinExistence type="predicted"/>
<dbReference type="AlphaFoldDB" id="A0AA36IFQ4"/>